<evidence type="ECO:0000313" key="2">
    <source>
        <dbReference type="EMBL" id="MCG6503661.1"/>
    </source>
</evidence>
<gene>
    <name evidence="2" type="ORF">MB824_04010</name>
</gene>
<comment type="caution">
    <text evidence="2">The sequence shown here is derived from an EMBL/GenBank/DDBJ whole genome shotgun (WGS) entry which is preliminary data.</text>
</comment>
<evidence type="ECO:0000313" key="3">
    <source>
        <dbReference type="Proteomes" id="UP001298424"/>
    </source>
</evidence>
<sequence>MKKQPALYQNPNAGCLKTKSVGRLKAVLLQQFGKVPACAPFDLPQIGLRGFGLGELAVFGEVYVILLRLAFVCAGFYSEKI</sequence>
<feature type="transmembrane region" description="Helical" evidence="1">
    <location>
        <begin position="56"/>
        <end position="77"/>
    </location>
</feature>
<organism evidence="2 3">
    <name type="scientific">Kingella pumchi</name>
    <dbReference type="NCBI Taxonomy" id="2779506"/>
    <lineage>
        <taxon>Bacteria</taxon>
        <taxon>Pseudomonadati</taxon>
        <taxon>Pseudomonadota</taxon>
        <taxon>Betaproteobacteria</taxon>
        <taxon>Neisseriales</taxon>
        <taxon>Neisseriaceae</taxon>
        <taxon>Kingella</taxon>
    </lineage>
</organism>
<protein>
    <submittedName>
        <fullName evidence="2">Uncharacterized protein</fullName>
    </submittedName>
</protein>
<keyword evidence="3" id="KW-1185">Reference proteome</keyword>
<keyword evidence="1" id="KW-0812">Transmembrane</keyword>
<keyword evidence="1" id="KW-1133">Transmembrane helix</keyword>
<reference evidence="2 3" key="1">
    <citation type="submission" date="2022-02" db="EMBL/GenBank/DDBJ databases">
        <title>Genome sequence data of Kingella unionensis sp. nov. strain CICC 24913 (CCUG 75125).</title>
        <authorList>
            <person name="Xiao M."/>
        </authorList>
    </citation>
    <scope>NUCLEOTIDE SEQUENCE [LARGE SCALE GENOMIC DNA]</scope>
    <source>
        <strain evidence="2 3">CICC 24913</strain>
    </source>
</reference>
<accession>A0ABS9NLI0</accession>
<name>A0ABS9NLI0_9NEIS</name>
<keyword evidence="1" id="KW-0472">Membrane</keyword>
<proteinExistence type="predicted"/>
<dbReference type="RefSeq" id="WP_238746180.1">
    <property type="nucleotide sequence ID" value="NZ_JAKOOW010000017.1"/>
</dbReference>
<evidence type="ECO:0000256" key="1">
    <source>
        <dbReference type="SAM" id="Phobius"/>
    </source>
</evidence>
<dbReference type="Proteomes" id="UP001298424">
    <property type="component" value="Unassembled WGS sequence"/>
</dbReference>
<dbReference type="EMBL" id="JAKOOW010000017">
    <property type="protein sequence ID" value="MCG6503661.1"/>
    <property type="molecule type" value="Genomic_DNA"/>
</dbReference>